<dbReference type="PANTHER" id="PTHR44196:SF1">
    <property type="entry name" value="DEHYDROGENASE_REDUCTASE SDR FAMILY MEMBER 7B"/>
    <property type="match status" value="1"/>
</dbReference>
<dbReference type="InterPro" id="IPR002347">
    <property type="entry name" value="SDR_fam"/>
</dbReference>
<dbReference type="PANTHER" id="PTHR44196">
    <property type="entry name" value="DEHYDROGENASE/REDUCTASE SDR FAMILY MEMBER 7B"/>
    <property type="match status" value="1"/>
</dbReference>
<dbReference type="PRINTS" id="PR00080">
    <property type="entry name" value="SDRFAMILY"/>
</dbReference>
<dbReference type="AlphaFoldDB" id="A0A2T2YHR6"/>
<dbReference type="InterPro" id="IPR057326">
    <property type="entry name" value="KR_dom"/>
</dbReference>
<evidence type="ECO:0000313" key="5">
    <source>
        <dbReference type="EMBL" id="PSR55053.1"/>
    </source>
</evidence>
<proteinExistence type="inferred from homology"/>
<dbReference type="Proteomes" id="UP000240357">
    <property type="component" value="Unassembled WGS sequence"/>
</dbReference>
<dbReference type="RefSeq" id="WP_106931231.1">
    <property type="nucleotide sequence ID" value="NZ_PYFT01000001.1"/>
</dbReference>
<dbReference type="Gene3D" id="3.40.50.720">
    <property type="entry name" value="NAD(P)-binding Rossmann-like Domain"/>
    <property type="match status" value="1"/>
</dbReference>
<sequence>MTTKNNPWLWATAGIGAIIAVRALARQQNKYSFQNKVVVITGGSRGLGLVLARQLAAEGALLAICARTEEQLKKAEQELTERGGEVLAIPGDVTNRVQAEQFIQRVIKYYGRIDVLINNAGIIQAGPLADMTLADFEEAINTHFWAPLYTMWTTIPHMKERGQGRIINIASVGGKVSIPHLVPYSASKFALVGLSNGFRQELKKDGILVTTVNPGLTRTGSNRNIKVKGQSEKEYAWFTTVGASLLISSAVEKTARKIIDACRYGEAEVLTNFPAKILALANNVLPELTSDMLSLTNKILPEENGNEINSRGYENESDLIPDYLQNRASRAAQENNEI</sequence>
<protein>
    <submittedName>
        <fullName evidence="5">Ketoacyl reductase</fullName>
    </submittedName>
</protein>
<accession>A0A2T2YHR6</accession>
<dbReference type="GO" id="GO:0016491">
    <property type="term" value="F:oxidoreductase activity"/>
    <property type="evidence" value="ECO:0007669"/>
    <property type="project" value="UniProtKB-KW"/>
</dbReference>
<keyword evidence="2" id="KW-0560">Oxidoreductase</keyword>
<organism evidence="5 6">
    <name type="scientific">Adhaeribacter arboris</name>
    <dbReference type="NCBI Taxonomy" id="2072846"/>
    <lineage>
        <taxon>Bacteria</taxon>
        <taxon>Pseudomonadati</taxon>
        <taxon>Bacteroidota</taxon>
        <taxon>Cytophagia</taxon>
        <taxon>Cytophagales</taxon>
        <taxon>Hymenobacteraceae</taxon>
        <taxon>Adhaeribacter</taxon>
    </lineage>
</organism>
<dbReference type="EMBL" id="PYFT01000001">
    <property type="protein sequence ID" value="PSR55053.1"/>
    <property type="molecule type" value="Genomic_DNA"/>
</dbReference>
<dbReference type="PROSITE" id="PS00061">
    <property type="entry name" value="ADH_SHORT"/>
    <property type="match status" value="1"/>
</dbReference>
<evidence type="ECO:0000259" key="4">
    <source>
        <dbReference type="SMART" id="SM00822"/>
    </source>
</evidence>
<dbReference type="PRINTS" id="PR00081">
    <property type="entry name" value="GDHRDH"/>
</dbReference>
<dbReference type="InterPro" id="IPR036291">
    <property type="entry name" value="NAD(P)-bd_dom_sf"/>
</dbReference>
<dbReference type="GO" id="GO:0016020">
    <property type="term" value="C:membrane"/>
    <property type="evidence" value="ECO:0007669"/>
    <property type="project" value="TreeGrafter"/>
</dbReference>
<evidence type="ECO:0000256" key="2">
    <source>
        <dbReference type="ARBA" id="ARBA00023002"/>
    </source>
</evidence>
<dbReference type="OrthoDB" id="822355at2"/>
<dbReference type="FunFam" id="3.40.50.720:FF:000084">
    <property type="entry name" value="Short-chain dehydrogenase reductase"/>
    <property type="match status" value="1"/>
</dbReference>
<dbReference type="SUPFAM" id="SSF51735">
    <property type="entry name" value="NAD(P)-binding Rossmann-fold domains"/>
    <property type="match status" value="1"/>
</dbReference>
<evidence type="ECO:0000313" key="6">
    <source>
        <dbReference type="Proteomes" id="UP000240357"/>
    </source>
</evidence>
<reference evidence="5 6" key="1">
    <citation type="submission" date="2018-03" db="EMBL/GenBank/DDBJ databases">
        <title>Adhaeribacter sp. HMF7605 Genome sequencing and assembly.</title>
        <authorList>
            <person name="Kang H."/>
            <person name="Kang J."/>
            <person name="Cha I."/>
            <person name="Kim H."/>
            <person name="Joh K."/>
        </authorList>
    </citation>
    <scope>NUCLEOTIDE SEQUENCE [LARGE SCALE GENOMIC DNA]</scope>
    <source>
        <strain evidence="5 6">HMF7605</strain>
    </source>
</reference>
<keyword evidence="6" id="KW-1185">Reference proteome</keyword>
<dbReference type="SMART" id="SM00822">
    <property type="entry name" value="PKS_KR"/>
    <property type="match status" value="1"/>
</dbReference>
<evidence type="ECO:0000256" key="1">
    <source>
        <dbReference type="ARBA" id="ARBA00006484"/>
    </source>
</evidence>
<feature type="domain" description="Ketoreductase" evidence="4">
    <location>
        <begin position="36"/>
        <end position="219"/>
    </location>
</feature>
<gene>
    <name evidence="5" type="ORF">AHMF7605_16855</name>
</gene>
<name>A0A2T2YHR6_9BACT</name>
<comment type="similarity">
    <text evidence="1 3">Belongs to the short-chain dehydrogenases/reductases (SDR) family.</text>
</comment>
<dbReference type="InterPro" id="IPR020904">
    <property type="entry name" value="Sc_DH/Rdtase_CS"/>
</dbReference>
<evidence type="ECO:0000256" key="3">
    <source>
        <dbReference type="RuleBase" id="RU000363"/>
    </source>
</evidence>
<comment type="caution">
    <text evidence="5">The sequence shown here is derived from an EMBL/GenBank/DDBJ whole genome shotgun (WGS) entry which is preliminary data.</text>
</comment>
<dbReference type="Pfam" id="PF00106">
    <property type="entry name" value="adh_short"/>
    <property type="match status" value="1"/>
</dbReference>